<gene>
    <name evidence="2" type="ORF">ACFPYI_22025</name>
</gene>
<keyword evidence="1" id="KW-0812">Transmembrane</keyword>
<feature type="transmembrane region" description="Helical" evidence="1">
    <location>
        <begin position="7"/>
        <end position="23"/>
    </location>
</feature>
<dbReference type="AlphaFoldDB" id="A0ABD5RTP3"/>
<keyword evidence="3" id="KW-1185">Reference proteome</keyword>
<accession>A0ABD5RTP3</accession>
<dbReference type="EMBL" id="JBHSQH010000009">
    <property type="protein sequence ID" value="MFC5974007.1"/>
    <property type="molecule type" value="Genomic_DNA"/>
</dbReference>
<feature type="transmembrane region" description="Helical" evidence="1">
    <location>
        <begin position="58"/>
        <end position="76"/>
    </location>
</feature>
<reference evidence="2 3" key="1">
    <citation type="journal article" date="2019" name="Int. J. Syst. Evol. Microbiol.">
        <title>The Global Catalogue of Microorganisms (GCM) 10K type strain sequencing project: providing services to taxonomists for standard genome sequencing and annotation.</title>
        <authorList>
            <consortium name="The Broad Institute Genomics Platform"/>
            <consortium name="The Broad Institute Genome Sequencing Center for Infectious Disease"/>
            <person name="Wu L."/>
            <person name="Ma J."/>
        </authorList>
    </citation>
    <scope>NUCLEOTIDE SEQUENCE [LARGE SCALE GENOMIC DNA]</scope>
    <source>
        <strain evidence="2 3">CGMCC 1.12543</strain>
    </source>
</reference>
<sequence>MTDIKSLAVGGFAGVAVAGITYVDGVESLQLVVCLGLVWAFAGWSLTRNRRLLRDADALPSVLYALLVVGVPFFGVHADLALSGLREPLMFLTMGVAAAGIGLGAEISAPTEQERTTTVATAD</sequence>
<keyword evidence="1" id="KW-1133">Transmembrane helix</keyword>
<proteinExistence type="predicted"/>
<keyword evidence="1" id="KW-0472">Membrane</keyword>
<organism evidence="2 3">
    <name type="scientific">Halomarina salina</name>
    <dbReference type="NCBI Taxonomy" id="1872699"/>
    <lineage>
        <taxon>Archaea</taxon>
        <taxon>Methanobacteriati</taxon>
        <taxon>Methanobacteriota</taxon>
        <taxon>Stenosarchaea group</taxon>
        <taxon>Halobacteria</taxon>
        <taxon>Halobacteriales</taxon>
        <taxon>Natronomonadaceae</taxon>
        <taxon>Halomarina</taxon>
    </lineage>
</organism>
<feature type="transmembrane region" description="Helical" evidence="1">
    <location>
        <begin position="29"/>
        <end position="46"/>
    </location>
</feature>
<feature type="transmembrane region" description="Helical" evidence="1">
    <location>
        <begin position="88"/>
        <end position="105"/>
    </location>
</feature>
<comment type="caution">
    <text evidence="2">The sequence shown here is derived from an EMBL/GenBank/DDBJ whole genome shotgun (WGS) entry which is preliminary data.</text>
</comment>
<dbReference type="RefSeq" id="WP_247421093.1">
    <property type="nucleotide sequence ID" value="NZ_JALLGW010000004.1"/>
</dbReference>
<evidence type="ECO:0000313" key="3">
    <source>
        <dbReference type="Proteomes" id="UP001596099"/>
    </source>
</evidence>
<evidence type="ECO:0008006" key="4">
    <source>
        <dbReference type="Google" id="ProtNLM"/>
    </source>
</evidence>
<evidence type="ECO:0000256" key="1">
    <source>
        <dbReference type="SAM" id="Phobius"/>
    </source>
</evidence>
<evidence type="ECO:0000313" key="2">
    <source>
        <dbReference type="EMBL" id="MFC5974007.1"/>
    </source>
</evidence>
<dbReference type="Proteomes" id="UP001596099">
    <property type="component" value="Unassembled WGS sequence"/>
</dbReference>
<name>A0ABD5RTP3_9EURY</name>
<protein>
    <recommendedName>
        <fullName evidence="4">SPW repeat-containing protein</fullName>
    </recommendedName>
</protein>